<sequence>METAIKINNQDESISSTADKKPGIINLLKCKCPRCRRGDMFENKNPYVLTQTMKMKKECAVCGQLFNLEVGFYYGSSYISYVVTVALSVATCVAWWLLIGFSVNDNRFFYWLTFNSILLIAAQPYLMRLGRTGWLAFFVRYDNNWRVKPEQSLERLNEAQEGNW</sequence>
<dbReference type="STRING" id="1703345.A3860_13625"/>
<dbReference type="OrthoDB" id="9790326at2"/>
<organism evidence="2 3">
    <name type="scientific">Niastella vici</name>
    <dbReference type="NCBI Taxonomy" id="1703345"/>
    <lineage>
        <taxon>Bacteria</taxon>
        <taxon>Pseudomonadati</taxon>
        <taxon>Bacteroidota</taxon>
        <taxon>Chitinophagia</taxon>
        <taxon>Chitinophagales</taxon>
        <taxon>Chitinophagaceae</taxon>
        <taxon>Niastella</taxon>
    </lineage>
</organism>
<dbReference type="RefSeq" id="WP_081145460.1">
    <property type="nucleotide sequence ID" value="NZ_LVYD01000002.1"/>
</dbReference>
<dbReference type="EMBL" id="LVYD01000002">
    <property type="protein sequence ID" value="OQP66519.1"/>
    <property type="molecule type" value="Genomic_DNA"/>
</dbReference>
<evidence type="ECO:0000313" key="3">
    <source>
        <dbReference type="Proteomes" id="UP000192796"/>
    </source>
</evidence>
<accession>A0A1V9G796</accession>
<evidence type="ECO:0008006" key="4">
    <source>
        <dbReference type="Google" id="ProtNLM"/>
    </source>
</evidence>
<evidence type="ECO:0000256" key="1">
    <source>
        <dbReference type="SAM" id="Phobius"/>
    </source>
</evidence>
<keyword evidence="1" id="KW-0812">Transmembrane</keyword>
<reference evidence="2 3" key="1">
    <citation type="submission" date="2016-03" db="EMBL/GenBank/DDBJ databases">
        <title>Niastella vici sp. nov., isolated from farmland soil.</title>
        <authorList>
            <person name="Chen L."/>
            <person name="Wang D."/>
            <person name="Yang S."/>
            <person name="Wang G."/>
        </authorList>
    </citation>
    <scope>NUCLEOTIDE SEQUENCE [LARGE SCALE GENOMIC DNA]</scope>
    <source>
        <strain evidence="2 3">DJ57</strain>
    </source>
</reference>
<dbReference type="AlphaFoldDB" id="A0A1V9G796"/>
<evidence type="ECO:0000313" key="2">
    <source>
        <dbReference type="EMBL" id="OQP66519.1"/>
    </source>
</evidence>
<keyword evidence="1" id="KW-1133">Transmembrane helix</keyword>
<proteinExistence type="predicted"/>
<dbReference type="Proteomes" id="UP000192796">
    <property type="component" value="Unassembled WGS sequence"/>
</dbReference>
<protein>
    <recommendedName>
        <fullName evidence="4">DUF983 domain-containing protein</fullName>
    </recommendedName>
</protein>
<comment type="caution">
    <text evidence="2">The sequence shown here is derived from an EMBL/GenBank/DDBJ whole genome shotgun (WGS) entry which is preliminary data.</text>
</comment>
<keyword evidence="3" id="KW-1185">Reference proteome</keyword>
<name>A0A1V9G796_9BACT</name>
<feature type="transmembrane region" description="Helical" evidence="1">
    <location>
        <begin position="78"/>
        <end position="101"/>
    </location>
</feature>
<gene>
    <name evidence="2" type="ORF">A3860_13625</name>
</gene>
<keyword evidence="1" id="KW-0472">Membrane</keyword>
<feature type="transmembrane region" description="Helical" evidence="1">
    <location>
        <begin position="108"/>
        <end position="126"/>
    </location>
</feature>